<feature type="compositionally biased region" description="Basic residues" evidence="3">
    <location>
        <begin position="678"/>
        <end position="696"/>
    </location>
</feature>
<dbReference type="Pfam" id="PF00169">
    <property type="entry name" value="PH"/>
    <property type="match status" value="1"/>
</dbReference>
<dbReference type="PROSITE" id="PS50096">
    <property type="entry name" value="IQ"/>
    <property type="match status" value="1"/>
</dbReference>
<feature type="region of interest" description="Disordered" evidence="3">
    <location>
        <begin position="758"/>
        <end position="786"/>
    </location>
</feature>
<dbReference type="PANTHER" id="PTHR45911">
    <property type="entry name" value="C2 DOMAIN-CONTAINING PROTEIN"/>
    <property type="match status" value="1"/>
</dbReference>
<dbReference type="Gene3D" id="2.30.29.30">
    <property type="entry name" value="Pleckstrin-homology domain (PH domain)/Phosphotyrosine-binding domain (PTB)"/>
    <property type="match status" value="1"/>
</dbReference>
<evidence type="ECO:0000256" key="2">
    <source>
        <dbReference type="ARBA" id="ARBA00022837"/>
    </source>
</evidence>
<feature type="region of interest" description="Disordered" evidence="3">
    <location>
        <begin position="675"/>
        <end position="741"/>
    </location>
</feature>
<dbReference type="Gene3D" id="2.60.40.150">
    <property type="entry name" value="C2 domain"/>
    <property type="match status" value="1"/>
</dbReference>
<dbReference type="InterPro" id="IPR011993">
    <property type="entry name" value="PH-like_dom_sf"/>
</dbReference>
<accession>A0ABQ6MDF7</accession>
<feature type="compositionally biased region" description="Basic and acidic residues" evidence="3">
    <location>
        <begin position="823"/>
        <end position="839"/>
    </location>
</feature>
<name>A0ABQ6MDF7_9STRA</name>
<dbReference type="InterPro" id="IPR001849">
    <property type="entry name" value="PH_domain"/>
</dbReference>
<feature type="region of interest" description="Disordered" evidence="3">
    <location>
        <begin position="802"/>
        <end position="903"/>
    </location>
</feature>
<evidence type="ECO:0000256" key="1">
    <source>
        <dbReference type="ARBA" id="ARBA00022723"/>
    </source>
</evidence>
<proteinExistence type="predicted"/>
<evidence type="ECO:0000256" key="3">
    <source>
        <dbReference type="SAM" id="MobiDB-lite"/>
    </source>
</evidence>
<dbReference type="CDD" id="cd00030">
    <property type="entry name" value="C2"/>
    <property type="match status" value="1"/>
</dbReference>
<feature type="domain" description="C2" evidence="4">
    <location>
        <begin position="381"/>
        <end position="508"/>
    </location>
</feature>
<dbReference type="SMART" id="SM00239">
    <property type="entry name" value="C2"/>
    <property type="match status" value="1"/>
</dbReference>
<sequence>MSKSSSGSRLSSRGRTAASRSGKKGRAKRLDTTDQGRSSLLTGARQMVRSPTNKQQYYEKTKSKNQWSRQMELLASQPTILAGLRAGLTGLNNPGGIHKLFEFDEREDGNYGVLAAADPAEPLGESVGPSPSSPQTVPDHSLALSADHAGPQGTGRWLKLYEERVGRMYEKHRCRVSASPHADDSPSVEDMALYDFTHKGMLEKQSSSEALNLLQTKTINLNECPDGKSKFNGAEYKPRFTQPKPLPGGAVRNKFCEVCGGACAVSQARKGGLGDESADVGCRYCSAVYHAACRAKLPAPAAGWGSPPRDKKGNKVFVCPDCAEEIGVSKSQYEKEKMEIYEEHRERHYATLICAKWRCIVAQSRYITMKRFLIRLQAMARAFKLRHKFKQMRRMQSRPLRVFLRRGIDLPVADWDNQRADPYVILTVLDEKDRQLWRFDSDTQYDNLDPTFDEDFVIPGCPGTTKIVVTVVDRDDLRDQFMGQGILHLNPRPSVETWRYGGKFRLALDELLHMPKTVSGADIRMDFGTIIPQGEIEIEIMPMDGLVNTCGYLLGPPLDDESVGASFVRQDVARLRRCWCMLSDHKMYVYSMFGVATARLVLDLKHCSVDIESARHDKEPYMITFVNEKQSEYIFKCAKASERDTWRMALECSIDLHEHKRDPKSQERIAAAIELMKRKTSRNAKTPQRTKRRARKTTISEKGGKRGGAKNQAPRGSRKDSRKSRASKGGGEGGKTSMTVEAGIVKQELTIATGVGAGYDDRAEEPPTPAMIKRNKGKKSNLTKTTKTLTAQEFREKKREVAAQAAEEEKRRKKLGLDVVEEEKEKPRDEVGDMERELTKGSATKTAKVRTRMPGLQRRTSTSSAALFGHTDVAQNAPEVKEFKFNSTRRKSREGLIGGPPAK</sequence>
<reference evidence="5 6" key="1">
    <citation type="journal article" date="2023" name="Commun. Biol.">
        <title>Genome analysis of Parmales, the sister group of diatoms, reveals the evolutionary specialization of diatoms from phago-mixotrophs to photoautotrophs.</title>
        <authorList>
            <person name="Ban H."/>
            <person name="Sato S."/>
            <person name="Yoshikawa S."/>
            <person name="Yamada K."/>
            <person name="Nakamura Y."/>
            <person name="Ichinomiya M."/>
            <person name="Sato N."/>
            <person name="Blanc-Mathieu R."/>
            <person name="Endo H."/>
            <person name="Kuwata A."/>
            <person name="Ogata H."/>
        </authorList>
    </citation>
    <scope>NUCLEOTIDE SEQUENCE [LARGE SCALE GENOMIC DNA]</scope>
</reference>
<dbReference type="Pfam" id="PF00168">
    <property type="entry name" value="C2"/>
    <property type="match status" value="1"/>
</dbReference>
<keyword evidence="2" id="KW-0106">Calcium</keyword>
<gene>
    <name evidence="5" type="ORF">TeGR_g9904</name>
</gene>
<protein>
    <recommendedName>
        <fullName evidence="4">C2 domain-containing protein</fullName>
    </recommendedName>
</protein>
<keyword evidence="6" id="KW-1185">Reference proteome</keyword>
<dbReference type="EMBL" id="BRYB01000148">
    <property type="protein sequence ID" value="GMI24054.1"/>
    <property type="molecule type" value="Genomic_DNA"/>
</dbReference>
<organism evidence="5 6">
    <name type="scientific">Tetraparma gracilis</name>
    <dbReference type="NCBI Taxonomy" id="2962635"/>
    <lineage>
        <taxon>Eukaryota</taxon>
        <taxon>Sar</taxon>
        <taxon>Stramenopiles</taxon>
        <taxon>Ochrophyta</taxon>
        <taxon>Bolidophyceae</taxon>
        <taxon>Parmales</taxon>
        <taxon>Triparmaceae</taxon>
        <taxon>Tetraparma</taxon>
    </lineage>
</organism>
<dbReference type="InterPro" id="IPR035892">
    <property type="entry name" value="C2_domain_sf"/>
</dbReference>
<evidence type="ECO:0000313" key="6">
    <source>
        <dbReference type="Proteomes" id="UP001165060"/>
    </source>
</evidence>
<dbReference type="SUPFAM" id="SSF50729">
    <property type="entry name" value="PH domain-like"/>
    <property type="match status" value="1"/>
</dbReference>
<evidence type="ECO:0000259" key="4">
    <source>
        <dbReference type="PROSITE" id="PS50004"/>
    </source>
</evidence>
<dbReference type="SUPFAM" id="SSF49562">
    <property type="entry name" value="C2 domain (Calcium/lipid-binding domain, CaLB)"/>
    <property type="match status" value="1"/>
</dbReference>
<dbReference type="CDD" id="cd15489">
    <property type="entry name" value="PHD_SF"/>
    <property type="match status" value="1"/>
</dbReference>
<dbReference type="SMART" id="SM00233">
    <property type="entry name" value="PH"/>
    <property type="match status" value="1"/>
</dbReference>
<feature type="compositionally biased region" description="Low complexity" evidence="3">
    <location>
        <begin position="1"/>
        <end position="20"/>
    </location>
</feature>
<dbReference type="PROSITE" id="PS50004">
    <property type="entry name" value="C2"/>
    <property type="match status" value="1"/>
</dbReference>
<dbReference type="Proteomes" id="UP001165060">
    <property type="component" value="Unassembled WGS sequence"/>
</dbReference>
<dbReference type="InterPro" id="IPR000008">
    <property type="entry name" value="C2_dom"/>
</dbReference>
<keyword evidence="1" id="KW-0479">Metal-binding</keyword>
<comment type="caution">
    <text evidence="5">The sequence shown here is derived from an EMBL/GenBank/DDBJ whole genome shotgun (WGS) entry which is preliminary data.</text>
</comment>
<feature type="region of interest" description="Disordered" evidence="3">
    <location>
        <begin position="1"/>
        <end position="65"/>
    </location>
</feature>
<evidence type="ECO:0000313" key="5">
    <source>
        <dbReference type="EMBL" id="GMI24054.1"/>
    </source>
</evidence>
<dbReference type="CDD" id="cd00821">
    <property type="entry name" value="PH"/>
    <property type="match status" value="1"/>
</dbReference>